<evidence type="ECO:0008006" key="3">
    <source>
        <dbReference type="Google" id="ProtNLM"/>
    </source>
</evidence>
<gene>
    <name evidence="1" type="ORF">EVAR_75297_1</name>
</gene>
<keyword evidence="2" id="KW-1185">Reference proteome</keyword>
<dbReference type="Proteomes" id="UP000299102">
    <property type="component" value="Unassembled WGS sequence"/>
</dbReference>
<organism evidence="1 2">
    <name type="scientific">Eumeta variegata</name>
    <name type="common">Bagworm moth</name>
    <name type="synonym">Eumeta japonica</name>
    <dbReference type="NCBI Taxonomy" id="151549"/>
    <lineage>
        <taxon>Eukaryota</taxon>
        <taxon>Metazoa</taxon>
        <taxon>Ecdysozoa</taxon>
        <taxon>Arthropoda</taxon>
        <taxon>Hexapoda</taxon>
        <taxon>Insecta</taxon>
        <taxon>Pterygota</taxon>
        <taxon>Neoptera</taxon>
        <taxon>Endopterygota</taxon>
        <taxon>Lepidoptera</taxon>
        <taxon>Glossata</taxon>
        <taxon>Ditrysia</taxon>
        <taxon>Tineoidea</taxon>
        <taxon>Psychidae</taxon>
        <taxon>Oiketicinae</taxon>
        <taxon>Eumeta</taxon>
    </lineage>
</organism>
<reference evidence="1 2" key="1">
    <citation type="journal article" date="2019" name="Commun. Biol.">
        <title>The bagworm genome reveals a unique fibroin gene that provides high tensile strength.</title>
        <authorList>
            <person name="Kono N."/>
            <person name="Nakamura H."/>
            <person name="Ohtoshi R."/>
            <person name="Tomita M."/>
            <person name="Numata K."/>
            <person name="Arakawa K."/>
        </authorList>
    </citation>
    <scope>NUCLEOTIDE SEQUENCE [LARGE SCALE GENOMIC DNA]</scope>
</reference>
<evidence type="ECO:0000313" key="1">
    <source>
        <dbReference type="EMBL" id="GBP79925.1"/>
    </source>
</evidence>
<name>A0A4C1Z011_EUMVA</name>
<comment type="caution">
    <text evidence="1">The sequence shown here is derived from an EMBL/GenBank/DDBJ whole genome shotgun (WGS) entry which is preliminary data.</text>
</comment>
<dbReference type="EMBL" id="BGZK01001438">
    <property type="protein sequence ID" value="GBP79925.1"/>
    <property type="molecule type" value="Genomic_DNA"/>
</dbReference>
<proteinExistence type="predicted"/>
<dbReference type="AlphaFoldDB" id="A0A4C1Z011"/>
<evidence type="ECO:0000313" key="2">
    <source>
        <dbReference type="Proteomes" id="UP000299102"/>
    </source>
</evidence>
<dbReference type="OrthoDB" id="425681at2759"/>
<sequence length="110" mass="12772">MRKGFGSRPKGLVCFRKSGKGYDRVERNDRHARDMRQGYVASPWLFKLLMNDCLHNLKEYESRLEMDELSVKCLLLRLGVTLKSVTLGNVTMSHRTREARRMPCVSPTQL</sequence>
<protein>
    <recommendedName>
        <fullName evidence="3">Reverse transcriptase domain-containing protein</fullName>
    </recommendedName>
</protein>
<accession>A0A4C1Z011</accession>